<keyword evidence="2" id="KW-0012">Acyltransferase</keyword>
<dbReference type="KEGG" id="lpk:LACPI_1695"/>
<dbReference type="InterPro" id="IPR050832">
    <property type="entry name" value="Bact_Acetyltransf"/>
</dbReference>
<dbReference type="SUPFAM" id="SSF55729">
    <property type="entry name" value="Acyl-CoA N-acyltransferases (Nat)"/>
    <property type="match status" value="1"/>
</dbReference>
<dbReference type="Proteomes" id="UP000033166">
    <property type="component" value="Chromosome I"/>
</dbReference>
<protein>
    <submittedName>
        <fullName evidence="4">Ribosomal-protein-alanine N-acetyltransferase</fullName>
    </submittedName>
</protein>
<dbReference type="Pfam" id="PF00583">
    <property type="entry name" value="Acetyltransf_1"/>
    <property type="match status" value="1"/>
</dbReference>
<dbReference type="EMBL" id="LN774769">
    <property type="protein sequence ID" value="CEN28895.1"/>
    <property type="molecule type" value="Genomic_DNA"/>
</dbReference>
<dbReference type="InterPro" id="IPR000182">
    <property type="entry name" value="GNAT_dom"/>
</dbReference>
<evidence type="ECO:0000256" key="2">
    <source>
        <dbReference type="ARBA" id="ARBA00023315"/>
    </source>
</evidence>
<gene>
    <name evidence="4" type="ORF">LACPI_1695</name>
</gene>
<proteinExistence type="predicted"/>
<feature type="domain" description="N-acetyltransferase" evidence="3">
    <location>
        <begin position="38"/>
        <end position="186"/>
    </location>
</feature>
<reference evidence="5" key="1">
    <citation type="submission" date="2015-01" db="EMBL/GenBank/DDBJ databases">
        <authorList>
            <person name="Andreevskaya M."/>
        </authorList>
    </citation>
    <scope>NUCLEOTIDE SEQUENCE [LARGE SCALE GENOMIC DNA]</scope>
    <source>
        <strain evidence="5">MKFS47</strain>
    </source>
</reference>
<evidence type="ECO:0000313" key="4">
    <source>
        <dbReference type="EMBL" id="CEN28895.1"/>
    </source>
</evidence>
<dbReference type="HOGENOM" id="CLU_013985_23_0_9"/>
<dbReference type="STRING" id="1364.LP2241_50089"/>
<dbReference type="NCBIfam" id="TIGR01575">
    <property type="entry name" value="rimI"/>
    <property type="match status" value="1"/>
</dbReference>
<evidence type="ECO:0000256" key="1">
    <source>
        <dbReference type="ARBA" id="ARBA00022679"/>
    </source>
</evidence>
<organism evidence="4 5">
    <name type="scientific">Pseudolactococcus piscium MKFS47</name>
    <dbReference type="NCBI Taxonomy" id="297352"/>
    <lineage>
        <taxon>Bacteria</taxon>
        <taxon>Bacillati</taxon>
        <taxon>Bacillota</taxon>
        <taxon>Bacilli</taxon>
        <taxon>Lactobacillales</taxon>
        <taxon>Streptococcaceae</taxon>
        <taxon>Pseudolactococcus</taxon>
    </lineage>
</organism>
<dbReference type="CDD" id="cd04301">
    <property type="entry name" value="NAT_SF"/>
    <property type="match status" value="1"/>
</dbReference>
<dbReference type="AlphaFoldDB" id="A0A0D6DZI6"/>
<dbReference type="GO" id="GO:0008080">
    <property type="term" value="F:N-acetyltransferase activity"/>
    <property type="evidence" value="ECO:0007669"/>
    <property type="project" value="InterPro"/>
</dbReference>
<name>A0A0D6DZI6_9LACT</name>
<dbReference type="PROSITE" id="PS51186">
    <property type="entry name" value="GNAT"/>
    <property type="match status" value="1"/>
</dbReference>
<dbReference type="InterPro" id="IPR016181">
    <property type="entry name" value="Acyl_CoA_acyltransferase"/>
</dbReference>
<sequence length="190" mass="22149">MRMMKQLMQTISKKFEYHQFRKYRAFDDFEVDTVIDQARYRISEREDIVSFLTIERDVYGGETPWTFSHFEYEIMSNDKAIFLTAEAGGRIVGFIGARIVPERQSVHLSNLAVLSTFQNQGIGSNLVSIMANLMQQLGVARLTLEVMRDNTSAQAMYRKLGFETKEILPEYYENKSDGLWMAKELKDMRK</sequence>
<dbReference type="Gene3D" id="3.40.630.30">
    <property type="match status" value="1"/>
</dbReference>
<accession>A0A0D6DZI6</accession>
<keyword evidence="1 4" id="KW-0808">Transferase</keyword>
<evidence type="ECO:0000313" key="5">
    <source>
        <dbReference type="Proteomes" id="UP000033166"/>
    </source>
</evidence>
<dbReference type="InterPro" id="IPR006464">
    <property type="entry name" value="AcTrfase_RimI/Ard1"/>
</dbReference>
<evidence type="ECO:0000259" key="3">
    <source>
        <dbReference type="PROSITE" id="PS51186"/>
    </source>
</evidence>
<dbReference type="PANTHER" id="PTHR43877">
    <property type="entry name" value="AMINOALKYLPHOSPHONATE N-ACETYLTRANSFERASE-RELATED-RELATED"/>
    <property type="match status" value="1"/>
</dbReference>